<evidence type="ECO:0000313" key="7">
    <source>
        <dbReference type="Proteomes" id="UP000008694"/>
    </source>
</evidence>
<dbReference type="Gramene" id="Al_scaffold_0001_3440">
    <property type="protein sequence ID" value="Al_scaffold_0001_3440"/>
    <property type="gene ID" value="Al_scaffold_0001_3440"/>
</dbReference>
<dbReference type="GO" id="GO:0016114">
    <property type="term" value="P:terpenoid biosynthetic process"/>
    <property type="evidence" value="ECO:0007669"/>
    <property type="project" value="InterPro"/>
</dbReference>
<evidence type="ECO:0000256" key="2">
    <source>
        <dbReference type="ARBA" id="ARBA00022723"/>
    </source>
</evidence>
<dbReference type="AlphaFoldDB" id="D7KJ95"/>
<dbReference type="GO" id="GO:0010333">
    <property type="term" value="F:terpene synthase activity"/>
    <property type="evidence" value="ECO:0007669"/>
    <property type="project" value="InterPro"/>
</dbReference>
<dbReference type="InterPro" id="IPR008949">
    <property type="entry name" value="Isoprenoid_synthase_dom_sf"/>
</dbReference>
<dbReference type="EMBL" id="GL348713">
    <property type="protein sequence ID" value="EFH70039.1"/>
    <property type="molecule type" value="Genomic_DNA"/>
</dbReference>
<evidence type="ECO:0000256" key="1">
    <source>
        <dbReference type="ARBA" id="ARBA00001936"/>
    </source>
</evidence>
<dbReference type="Gene3D" id="1.10.600.10">
    <property type="entry name" value="Farnesyl Diphosphate Synthase"/>
    <property type="match status" value="1"/>
</dbReference>
<dbReference type="SUPFAM" id="SSF48576">
    <property type="entry name" value="Terpenoid synthases"/>
    <property type="match status" value="1"/>
</dbReference>
<evidence type="ECO:0000256" key="4">
    <source>
        <dbReference type="ARBA" id="ARBA00023239"/>
    </source>
</evidence>
<dbReference type="InterPro" id="IPR005630">
    <property type="entry name" value="Terpene_synthase_metal-bd"/>
</dbReference>
<dbReference type="PANTHER" id="PTHR31225:SF93">
    <property type="entry name" value="ALPHA-HUMULENE_(-)-(E)-BETA-CARYOPHYLLENE SYNTHASE"/>
    <property type="match status" value="1"/>
</dbReference>
<gene>
    <name evidence="6" type="ORF">ARALYDRAFT_681117</name>
</gene>
<reference evidence="7" key="1">
    <citation type="journal article" date="2011" name="Nat. Genet.">
        <title>The Arabidopsis lyrata genome sequence and the basis of rapid genome size change.</title>
        <authorList>
            <person name="Hu T.T."/>
            <person name="Pattyn P."/>
            <person name="Bakker E.G."/>
            <person name="Cao J."/>
            <person name="Cheng J.-F."/>
            <person name="Clark R.M."/>
            <person name="Fahlgren N."/>
            <person name="Fawcett J.A."/>
            <person name="Grimwood J."/>
            <person name="Gundlach H."/>
            <person name="Haberer G."/>
            <person name="Hollister J.D."/>
            <person name="Ossowski S."/>
            <person name="Ottilar R.P."/>
            <person name="Salamov A.A."/>
            <person name="Schneeberger K."/>
            <person name="Spannagl M."/>
            <person name="Wang X."/>
            <person name="Yang L."/>
            <person name="Nasrallah M.E."/>
            <person name="Bergelson J."/>
            <person name="Carrington J.C."/>
            <person name="Gaut B.S."/>
            <person name="Schmutz J."/>
            <person name="Mayer K.F.X."/>
            <person name="Van de Peer Y."/>
            <person name="Grigoriev I.V."/>
            <person name="Nordborg M."/>
            <person name="Weigel D."/>
            <person name="Guo Y.-L."/>
        </authorList>
    </citation>
    <scope>NUCLEOTIDE SEQUENCE [LARGE SCALE GENOMIC DNA]</scope>
    <source>
        <strain evidence="7">cv. MN47</strain>
    </source>
</reference>
<dbReference type="HOGENOM" id="CLU_003125_1_2_1"/>
<keyword evidence="7" id="KW-1185">Reference proteome</keyword>
<proteinExistence type="predicted"/>
<organism evidence="7">
    <name type="scientific">Arabidopsis lyrata subsp. lyrata</name>
    <name type="common">Lyre-leaved rock-cress</name>
    <dbReference type="NCBI Taxonomy" id="81972"/>
    <lineage>
        <taxon>Eukaryota</taxon>
        <taxon>Viridiplantae</taxon>
        <taxon>Streptophyta</taxon>
        <taxon>Embryophyta</taxon>
        <taxon>Tracheophyta</taxon>
        <taxon>Spermatophyta</taxon>
        <taxon>Magnoliopsida</taxon>
        <taxon>eudicotyledons</taxon>
        <taxon>Gunneridae</taxon>
        <taxon>Pentapetalae</taxon>
        <taxon>rosids</taxon>
        <taxon>malvids</taxon>
        <taxon>Brassicales</taxon>
        <taxon>Brassicaceae</taxon>
        <taxon>Camelineae</taxon>
        <taxon>Arabidopsis</taxon>
    </lineage>
</organism>
<dbReference type="InterPro" id="IPR050148">
    <property type="entry name" value="Terpene_synthase-like"/>
</dbReference>
<feature type="domain" description="Terpene synthase metal-binding" evidence="5">
    <location>
        <begin position="2"/>
        <end position="70"/>
    </location>
</feature>
<name>D7KJ95_ARALL</name>
<accession>D7KJ95</accession>
<dbReference type="GO" id="GO:0000287">
    <property type="term" value="F:magnesium ion binding"/>
    <property type="evidence" value="ECO:0007669"/>
    <property type="project" value="InterPro"/>
</dbReference>
<dbReference type="PANTHER" id="PTHR31225">
    <property type="entry name" value="OS04G0344100 PROTEIN-RELATED"/>
    <property type="match status" value="1"/>
</dbReference>
<protein>
    <submittedName>
        <fullName evidence="6">Predicted protein</fullName>
    </submittedName>
</protein>
<dbReference type="Proteomes" id="UP000008694">
    <property type="component" value="Unassembled WGS sequence"/>
</dbReference>
<evidence type="ECO:0000256" key="3">
    <source>
        <dbReference type="ARBA" id="ARBA00022842"/>
    </source>
</evidence>
<evidence type="ECO:0000259" key="5">
    <source>
        <dbReference type="Pfam" id="PF03936"/>
    </source>
</evidence>
<keyword evidence="4" id="KW-0456">Lyase</keyword>
<feature type="non-terminal residue" evidence="6">
    <location>
        <position position="1"/>
    </location>
</feature>
<keyword evidence="3" id="KW-0460">Magnesium</keyword>
<keyword evidence="2" id="KW-0479">Metal-binding</keyword>
<dbReference type="STRING" id="81972.D7KJ95"/>
<evidence type="ECO:0000313" key="6">
    <source>
        <dbReference type="EMBL" id="EFH70039.1"/>
    </source>
</evidence>
<dbReference type="Pfam" id="PF03936">
    <property type="entry name" value="Terpene_synth_C"/>
    <property type="match status" value="1"/>
</dbReference>
<sequence>NQTTEWFKSKPKILQACYVLFHLENDIDSYEDEMRRGEVANGVNCYMKQHGVTKELAVSEIKKMIRDNHKTVMEEFLTTKCVPHPVLVRCLNMVRLIKLYYTEGDGYTNPRRKIKDLITSLFFHPLPL</sequence>
<comment type="cofactor">
    <cofactor evidence="1">
        <name>Mn(2+)</name>
        <dbReference type="ChEBI" id="CHEBI:29035"/>
    </cofactor>
</comment>